<dbReference type="GO" id="GO:0005737">
    <property type="term" value="C:cytoplasm"/>
    <property type="evidence" value="ECO:0007669"/>
    <property type="project" value="UniProtKB-ARBA"/>
</dbReference>
<feature type="compositionally biased region" description="Gly residues" evidence="6">
    <location>
        <begin position="530"/>
        <end position="539"/>
    </location>
</feature>
<comment type="caution">
    <text evidence="8">The sequence shown here is derived from an EMBL/GenBank/DDBJ whole genome shotgun (WGS) entry which is preliminary data.</text>
</comment>
<dbReference type="Gene3D" id="3.30.260.10">
    <property type="entry name" value="TCP-1-like chaperonin intermediate domain"/>
    <property type="match status" value="1"/>
</dbReference>
<dbReference type="SUPFAM" id="SSF48592">
    <property type="entry name" value="GroEL equatorial domain-like"/>
    <property type="match status" value="1"/>
</dbReference>
<dbReference type="PROSITE" id="PS00751">
    <property type="entry name" value="TCP1_2"/>
    <property type="match status" value="1"/>
</dbReference>
<dbReference type="EMBL" id="JAHEAC010000057">
    <property type="protein sequence ID" value="MBX8644375.1"/>
    <property type="molecule type" value="Genomic_DNA"/>
</dbReference>
<dbReference type="GO" id="GO:0140662">
    <property type="term" value="F:ATP-dependent protein folding chaperone"/>
    <property type="evidence" value="ECO:0007669"/>
    <property type="project" value="InterPro"/>
</dbReference>
<evidence type="ECO:0000313" key="7">
    <source>
        <dbReference type="EMBL" id="MBX8632273.1"/>
    </source>
</evidence>
<dbReference type="FunFam" id="1.10.560.10:FF:000017">
    <property type="entry name" value="T-complex protein 1 subunit eta"/>
    <property type="match status" value="1"/>
</dbReference>
<dbReference type="PRINTS" id="PR00304">
    <property type="entry name" value="TCOMPLEXTCP1"/>
</dbReference>
<comment type="similarity">
    <text evidence="1 5">Belongs to the TCP-1 chaperonin family.</text>
</comment>
<dbReference type="Proteomes" id="UP000750197">
    <property type="component" value="Unassembled WGS sequence"/>
</dbReference>
<dbReference type="CDD" id="cd03343">
    <property type="entry name" value="cpn60"/>
    <property type="match status" value="1"/>
</dbReference>
<dbReference type="SUPFAM" id="SSF54849">
    <property type="entry name" value="GroEL-intermediate domain like"/>
    <property type="match status" value="1"/>
</dbReference>
<evidence type="ECO:0000256" key="1">
    <source>
        <dbReference type="ARBA" id="ARBA00008020"/>
    </source>
</evidence>
<name>A0A8J7YP89_9ARCH</name>
<dbReference type="NCBIfam" id="TIGR02339">
    <property type="entry name" value="thermosome_arch"/>
    <property type="match status" value="1"/>
</dbReference>
<keyword evidence="4 5" id="KW-0143">Chaperone</keyword>
<proteinExistence type="inferred from homology"/>
<dbReference type="InterPro" id="IPR027413">
    <property type="entry name" value="GROEL-like_equatorial_sf"/>
</dbReference>
<evidence type="ECO:0000256" key="6">
    <source>
        <dbReference type="SAM" id="MobiDB-lite"/>
    </source>
</evidence>
<keyword evidence="3 5" id="KW-0067">ATP-binding</keyword>
<dbReference type="InterPro" id="IPR054827">
    <property type="entry name" value="thermosome_alpha"/>
</dbReference>
<evidence type="ECO:0000313" key="9">
    <source>
        <dbReference type="Proteomes" id="UP000750197"/>
    </source>
</evidence>
<feature type="region of interest" description="Disordered" evidence="6">
    <location>
        <begin position="525"/>
        <end position="547"/>
    </location>
</feature>
<reference evidence="8" key="1">
    <citation type="submission" date="2021-05" db="EMBL/GenBank/DDBJ databases">
        <title>Genomic insights into ecological role and evolution of a novel Thermoplasmata order Candidatus Sysuiplasmatales.</title>
        <authorList>
            <person name="Yuan Y."/>
        </authorList>
    </citation>
    <scope>NUCLEOTIDE SEQUENCE</scope>
    <source>
        <strain evidence="8">TUT19-bin139</strain>
        <strain evidence="7">YP2-bin.285</strain>
    </source>
</reference>
<dbReference type="NCBIfam" id="NF041082">
    <property type="entry name" value="thermosome_alpha"/>
    <property type="match status" value="1"/>
</dbReference>
<evidence type="ECO:0000256" key="5">
    <source>
        <dbReference type="RuleBase" id="RU004187"/>
    </source>
</evidence>
<dbReference type="AlphaFoldDB" id="A0A8J7YP89"/>
<dbReference type="Pfam" id="PF00118">
    <property type="entry name" value="Cpn60_TCP1"/>
    <property type="match status" value="1"/>
</dbReference>
<evidence type="ECO:0000313" key="8">
    <source>
        <dbReference type="EMBL" id="MBX8644375.1"/>
    </source>
</evidence>
<dbReference type="InterPro" id="IPR027409">
    <property type="entry name" value="GroEL-like_apical_dom_sf"/>
</dbReference>
<dbReference type="EMBL" id="JAGVSJ010000019">
    <property type="protein sequence ID" value="MBX8632273.1"/>
    <property type="molecule type" value="Genomic_DNA"/>
</dbReference>
<evidence type="ECO:0000256" key="2">
    <source>
        <dbReference type="ARBA" id="ARBA00022741"/>
    </source>
</evidence>
<dbReference type="InterPro" id="IPR027410">
    <property type="entry name" value="TCP-1-like_intermed_sf"/>
</dbReference>
<dbReference type="InterPro" id="IPR012714">
    <property type="entry name" value="Thermosome_arc"/>
</dbReference>
<dbReference type="InterPro" id="IPR017998">
    <property type="entry name" value="Chaperone_TCP-1"/>
</dbReference>
<evidence type="ECO:0000256" key="3">
    <source>
        <dbReference type="ARBA" id="ARBA00022840"/>
    </source>
</evidence>
<dbReference type="Gene3D" id="3.50.7.10">
    <property type="entry name" value="GroEL"/>
    <property type="match status" value="1"/>
</dbReference>
<organism evidence="8 9">
    <name type="scientific">Candidatus Sysuiplasma superficiale</name>
    <dbReference type="NCBI Taxonomy" id="2823368"/>
    <lineage>
        <taxon>Archaea</taxon>
        <taxon>Methanobacteriati</taxon>
        <taxon>Thermoplasmatota</taxon>
        <taxon>Thermoplasmata</taxon>
        <taxon>Candidatus Sysuiplasmatales</taxon>
        <taxon>Candidatus Sysuiplasmataceae</taxon>
        <taxon>Candidatus Sysuiplasma</taxon>
    </lineage>
</organism>
<dbReference type="GO" id="GO:0051082">
    <property type="term" value="F:unfolded protein binding"/>
    <property type="evidence" value="ECO:0007669"/>
    <property type="project" value="InterPro"/>
</dbReference>
<dbReference type="NCBIfam" id="NF041083">
    <property type="entry name" value="thermosome_beta"/>
    <property type="match status" value="1"/>
</dbReference>
<dbReference type="PANTHER" id="PTHR11353">
    <property type="entry name" value="CHAPERONIN"/>
    <property type="match status" value="1"/>
</dbReference>
<dbReference type="InterPro" id="IPR002194">
    <property type="entry name" value="Chaperonin_TCP-1_CS"/>
</dbReference>
<evidence type="ECO:0000256" key="4">
    <source>
        <dbReference type="ARBA" id="ARBA00023186"/>
    </source>
</evidence>
<dbReference type="GO" id="GO:0016887">
    <property type="term" value="F:ATP hydrolysis activity"/>
    <property type="evidence" value="ECO:0007669"/>
    <property type="project" value="InterPro"/>
</dbReference>
<dbReference type="SUPFAM" id="SSF52029">
    <property type="entry name" value="GroEL apical domain-like"/>
    <property type="match status" value="1"/>
</dbReference>
<dbReference type="PROSITE" id="PS00750">
    <property type="entry name" value="TCP1_1"/>
    <property type="match status" value="1"/>
</dbReference>
<accession>A0A8J7YP89</accession>
<dbReference type="GO" id="GO:0005524">
    <property type="term" value="F:ATP binding"/>
    <property type="evidence" value="ECO:0007669"/>
    <property type="project" value="UniProtKB-KW"/>
</dbReference>
<keyword evidence="2 5" id="KW-0547">Nucleotide-binding</keyword>
<sequence length="547" mass="58258">MAGQSGQVPILILKEGTKRERGKDAQFNNIKAAMTISDAVKTTLGPRGMDKMLVDSMGDVVITNDGVTILKEMEIDHPAAKMLVEVAKTQDSECGDGTTTAVVLAGELLKKSQELIDNNVHPTVITRGFKEAASKCMEFLDSIALKVSPDDKETLREIAATAMSSKGVAGVRDHLAKIAVDAVLSVAEQSGGKYKVDDDDIQIVKKQGGGISDTQLLKGIIIDKEPVHSAMPKLVKDAKIAVIDAALEIKKTEFDSKIEISDPSQLRGFLDEEEHMLRTMVDNIKKAGANVVFCQKGIDDLAQHFLAKEGIFAVRRVKKSDMEKLAKATGANIVTKLNDLASKDLGFAATVEARKIQDDEMTFVTGCKNPKSVSILVRGGSEHVVDEVERSIVDAISVAALAVEDGKMVVGAGATAIELSQKLRDYATSVGGREQIAIEAFADALEVIPSSLAENAGMDTIDILIDLRSSHKNGNKYHGVDVLNGKVADMLKAKVLEPIRVGRQAIQSATDAACMILRIDDVIAAKSSSPGGGKSPGGKEGSDESED</sequence>
<dbReference type="Gene3D" id="1.10.560.10">
    <property type="entry name" value="GroEL-like equatorial domain"/>
    <property type="match status" value="1"/>
</dbReference>
<dbReference type="InterPro" id="IPR053374">
    <property type="entry name" value="TCP-1_chaperonin"/>
</dbReference>
<protein>
    <submittedName>
        <fullName evidence="8">TCP-1/cpn60 chaperonin family protein</fullName>
    </submittedName>
</protein>
<dbReference type="InterPro" id="IPR002423">
    <property type="entry name" value="Cpn60/GroEL/TCP-1"/>
</dbReference>
<dbReference type="GO" id="GO:0032991">
    <property type="term" value="C:protein-containing complex"/>
    <property type="evidence" value="ECO:0007669"/>
    <property type="project" value="UniProtKB-ARBA"/>
</dbReference>
<gene>
    <name evidence="7" type="ORF">J9259_07150</name>
    <name evidence="8" type="ORF">KIY12_06620</name>
</gene>
<dbReference type="Proteomes" id="UP000716004">
    <property type="component" value="Unassembled WGS sequence"/>
</dbReference>